<feature type="transmembrane region" description="Helical" evidence="2">
    <location>
        <begin position="132"/>
        <end position="156"/>
    </location>
</feature>
<feature type="region of interest" description="Disordered" evidence="1">
    <location>
        <begin position="172"/>
        <end position="205"/>
    </location>
</feature>
<feature type="transmembrane region" description="Helical" evidence="2">
    <location>
        <begin position="35"/>
        <end position="57"/>
    </location>
</feature>
<accession>A0A1D1YSR1</accession>
<protein>
    <submittedName>
        <fullName evidence="4">Major capsid protein L1</fullName>
    </submittedName>
</protein>
<feature type="signal peptide" evidence="3">
    <location>
        <begin position="1"/>
        <end position="25"/>
    </location>
</feature>
<sequence length="205" mass="21637">MASSSAPTSLLLLSVLSFLAIGASGRPCKTLFVSYTVSSASAGALSGSTIAVSQISASSEHAPSRFYAFYRVIPPRFYRDPFYAPSFAAATEPLARSLRLPAGIERPALPRPAVRAEPSVGLGSLRERARDILVVVAGLLFGIGCGGLASATLYLACCLCNNRDGYDYDEHVEDEMESPKKRGYADLPAAPATPVTPLKEGYEGN</sequence>
<feature type="compositionally biased region" description="Low complexity" evidence="1">
    <location>
        <begin position="185"/>
        <end position="198"/>
    </location>
</feature>
<dbReference type="PANTHER" id="PTHR35107">
    <property type="entry name" value="EXPRESSED PROTEIN"/>
    <property type="match status" value="1"/>
</dbReference>
<dbReference type="AlphaFoldDB" id="A0A1D1YSR1"/>
<proteinExistence type="predicted"/>
<name>A0A1D1YSR1_9ARAE</name>
<dbReference type="PANTHER" id="PTHR35107:SF2">
    <property type="entry name" value="EXPRESSED PROTEIN"/>
    <property type="match status" value="1"/>
</dbReference>
<feature type="chain" id="PRO_5008900456" evidence="3">
    <location>
        <begin position="26"/>
        <end position="205"/>
    </location>
</feature>
<keyword evidence="2" id="KW-0472">Membrane</keyword>
<keyword evidence="2" id="KW-1133">Transmembrane helix</keyword>
<organism evidence="4">
    <name type="scientific">Anthurium amnicola</name>
    <dbReference type="NCBI Taxonomy" id="1678845"/>
    <lineage>
        <taxon>Eukaryota</taxon>
        <taxon>Viridiplantae</taxon>
        <taxon>Streptophyta</taxon>
        <taxon>Embryophyta</taxon>
        <taxon>Tracheophyta</taxon>
        <taxon>Spermatophyta</taxon>
        <taxon>Magnoliopsida</taxon>
        <taxon>Liliopsida</taxon>
        <taxon>Araceae</taxon>
        <taxon>Pothoideae</taxon>
        <taxon>Potheae</taxon>
        <taxon>Anthurium</taxon>
    </lineage>
</organism>
<evidence type="ECO:0000256" key="2">
    <source>
        <dbReference type="SAM" id="Phobius"/>
    </source>
</evidence>
<reference evidence="4" key="1">
    <citation type="submission" date="2015-07" db="EMBL/GenBank/DDBJ databases">
        <title>Transcriptome Assembly of Anthurium amnicola.</title>
        <authorList>
            <person name="Suzuki J."/>
        </authorList>
    </citation>
    <scope>NUCLEOTIDE SEQUENCE</scope>
</reference>
<gene>
    <name evidence="4" type="primary">L1_10</name>
    <name evidence="4" type="ORF">g.26408</name>
</gene>
<evidence type="ECO:0000256" key="1">
    <source>
        <dbReference type="SAM" id="MobiDB-lite"/>
    </source>
</evidence>
<keyword evidence="3" id="KW-0732">Signal</keyword>
<evidence type="ECO:0000256" key="3">
    <source>
        <dbReference type="SAM" id="SignalP"/>
    </source>
</evidence>
<evidence type="ECO:0000313" key="4">
    <source>
        <dbReference type="EMBL" id="JAT57650.1"/>
    </source>
</evidence>
<keyword evidence="2" id="KW-0812">Transmembrane</keyword>
<dbReference type="EMBL" id="GDJX01010286">
    <property type="protein sequence ID" value="JAT57650.1"/>
    <property type="molecule type" value="Transcribed_RNA"/>
</dbReference>